<proteinExistence type="predicted"/>
<dbReference type="Pfam" id="PF02517">
    <property type="entry name" value="Rce1-like"/>
    <property type="match status" value="1"/>
</dbReference>
<keyword evidence="11" id="KW-1185">Reference proteome</keyword>
<dbReference type="RefSeq" id="WP_052830522.1">
    <property type="nucleotide sequence ID" value="NZ_CP007142.1"/>
</dbReference>
<dbReference type="NCBIfam" id="TIGR03008">
    <property type="entry name" value="pepcterm_CAAX"/>
    <property type="match status" value="1"/>
</dbReference>
<evidence type="ECO:0000256" key="5">
    <source>
        <dbReference type="ARBA" id="ARBA00022801"/>
    </source>
</evidence>
<name>A0A0C5VR99_9GAMM</name>
<keyword evidence="6 8" id="KW-1133">Transmembrane helix</keyword>
<feature type="transmembrane region" description="Helical" evidence="8">
    <location>
        <begin position="225"/>
        <end position="252"/>
    </location>
</feature>
<evidence type="ECO:0000256" key="2">
    <source>
        <dbReference type="ARBA" id="ARBA00022475"/>
    </source>
</evidence>
<dbReference type="Proteomes" id="UP000032266">
    <property type="component" value="Chromosome"/>
</dbReference>
<dbReference type="InterPro" id="IPR026420">
    <property type="entry name" value="Exo_VPEID"/>
</dbReference>
<comment type="subcellular location">
    <subcellularLocation>
        <location evidence="1">Cell membrane</location>
        <topology evidence="1">Multi-pass membrane protein</topology>
    </subcellularLocation>
</comment>
<keyword evidence="5" id="KW-0378">Hydrolase</keyword>
<evidence type="ECO:0000259" key="9">
    <source>
        <dbReference type="Pfam" id="PF02517"/>
    </source>
</evidence>
<dbReference type="KEGG" id="gsn:YC6258_05141"/>
<dbReference type="InterPro" id="IPR026392">
    <property type="entry name" value="Exo/Archaeosortase_dom"/>
</dbReference>
<keyword evidence="4 8" id="KW-0812">Transmembrane</keyword>
<evidence type="ECO:0000256" key="6">
    <source>
        <dbReference type="ARBA" id="ARBA00022989"/>
    </source>
</evidence>
<feature type="transmembrane region" description="Helical" evidence="8">
    <location>
        <begin position="167"/>
        <end position="188"/>
    </location>
</feature>
<dbReference type="InterPro" id="IPR003675">
    <property type="entry name" value="Rce1/LyrA-like_dom"/>
</dbReference>
<dbReference type="InterPro" id="IPR019127">
    <property type="entry name" value="Exosortase"/>
</dbReference>
<evidence type="ECO:0000256" key="8">
    <source>
        <dbReference type="SAM" id="Phobius"/>
    </source>
</evidence>
<organism evidence="10 11">
    <name type="scientific">Gynuella sunshinyii YC6258</name>
    <dbReference type="NCBI Taxonomy" id="1445510"/>
    <lineage>
        <taxon>Bacteria</taxon>
        <taxon>Pseudomonadati</taxon>
        <taxon>Pseudomonadota</taxon>
        <taxon>Gammaproteobacteria</taxon>
        <taxon>Oceanospirillales</taxon>
        <taxon>Saccharospirillaceae</taxon>
        <taxon>Gynuella</taxon>
    </lineage>
</organism>
<dbReference type="NCBIfam" id="TIGR04162">
    <property type="entry name" value="exo_VPEID"/>
    <property type="match status" value="1"/>
</dbReference>
<evidence type="ECO:0000256" key="3">
    <source>
        <dbReference type="ARBA" id="ARBA00022670"/>
    </source>
</evidence>
<evidence type="ECO:0000313" key="11">
    <source>
        <dbReference type="Proteomes" id="UP000032266"/>
    </source>
</evidence>
<evidence type="ECO:0000256" key="1">
    <source>
        <dbReference type="ARBA" id="ARBA00004651"/>
    </source>
</evidence>
<feature type="transmembrane region" description="Helical" evidence="8">
    <location>
        <begin position="342"/>
        <end position="363"/>
    </location>
</feature>
<dbReference type="GO" id="GO:0080120">
    <property type="term" value="P:CAAX-box protein maturation"/>
    <property type="evidence" value="ECO:0007669"/>
    <property type="project" value="UniProtKB-ARBA"/>
</dbReference>
<feature type="transmembrane region" description="Helical" evidence="8">
    <location>
        <begin position="264"/>
        <end position="291"/>
    </location>
</feature>
<dbReference type="NCBIfam" id="TIGR04178">
    <property type="entry name" value="exo_archaeo"/>
    <property type="match status" value="1"/>
</dbReference>
<keyword evidence="3" id="KW-0645">Protease</keyword>
<reference evidence="10 11" key="1">
    <citation type="submission" date="2014-01" db="EMBL/GenBank/DDBJ databases">
        <title>Full genme sequencing of cellulolytic bacterium Gynuella sunshinyii YC6258T gen. nov., sp. nov.</title>
        <authorList>
            <person name="Khan H."/>
            <person name="Chung E.J."/>
            <person name="Chung Y.R."/>
        </authorList>
    </citation>
    <scope>NUCLEOTIDE SEQUENCE [LARGE SCALE GENOMIC DNA]</scope>
    <source>
        <strain evidence="10 11">YC6258</strain>
    </source>
</reference>
<gene>
    <name evidence="10" type="ORF">YC6258_05141</name>
</gene>
<feature type="transmembrane region" description="Helical" evidence="8">
    <location>
        <begin position="436"/>
        <end position="460"/>
    </location>
</feature>
<feature type="transmembrane region" description="Helical" evidence="8">
    <location>
        <begin position="303"/>
        <end position="321"/>
    </location>
</feature>
<feature type="transmembrane region" description="Helical" evidence="8">
    <location>
        <begin position="524"/>
        <end position="546"/>
    </location>
</feature>
<feature type="domain" description="CAAX prenyl protease 2/Lysostaphin resistance protein A-like" evidence="9">
    <location>
        <begin position="439"/>
        <end position="533"/>
    </location>
</feature>
<evidence type="ECO:0000256" key="7">
    <source>
        <dbReference type="ARBA" id="ARBA00023136"/>
    </source>
</evidence>
<dbReference type="InterPro" id="IPR014346">
    <property type="entry name" value="Prenyl_protease-related"/>
</dbReference>
<sequence length="547" mass="61111">MHTNNTVPPQHPSQHHSTIIIATLLLLLAGEILFISQTFDAYLLFKRQNLSLWQEIFGQLGRFAKVLTLTIVLVIIQLKARLPEYWQQLNEQFSGRTLLYSLPLHGLSYAALLYFCSRLFTGLDQSIGNIDYFGWLFTAAFTFGFWLMSICRFGFVMQFLKQEKYPLLIAITISLMVWLFTTGTSALWDPLSEGTFTLSAIWLALFNPDLVVVYPNAKILGLGDFVVNIAAACSGYEGIGLITAFTGIYLYLHKGEFRYPHSLLLFPLGITVIWLLNSVRIALLVWVGYYWSKDIAVGGFHSQAGWIMFILTSLLLLWVAGSIRYFRYPTARAVKTVSTDNVPVATLMPMIVLLAVSILTSAFISDFDWLYPLRVIAVVIVLVKYWSRLSLLPYRPGWEPLAAGILVAILWVLLVPQNPEYNNTFQTALDNSSNGIAWGWLLIRFLGAAVTVPIAEELAFRAYLLCRLSRSEVTLRGQINITWVAVAVSSLAFGALHGAWLAGTLAGVIYAVVRMRSDSISAPIVAHSLTNALLFVIALISGYWGLI</sequence>
<dbReference type="GO" id="GO:0004175">
    <property type="term" value="F:endopeptidase activity"/>
    <property type="evidence" value="ECO:0007669"/>
    <property type="project" value="UniProtKB-ARBA"/>
</dbReference>
<feature type="transmembrane region" description="Helical" evidence="8">
    <location>
        <begin position="369"/>
        <end position="386"/>
    </location>
</feature>
<dbReference type="HOGENOM" id="CLU_037120_0_0_6"/>
<feature type="transmembrane region" description="Helical" evidence="8">
    <location>
        <begin position="481"/>
        <end position="512"/>
    </location>
</feature>
<dbReference type="EMBL" id="CP007142">
    <property type="protein sequence ID" value="AJQ97172.1"/>
    <property type="molecule type" value="Genomic_DNA"/>
</dbReference>
<evidence type="ECO:0000313" key="10">
    <source>
        <dbReference type="EMBL" id="AJQ97172.1"/>
    </source>
</evidence>
<dbReference type="STRING" id="1445510.YC6258_05141"/>
<feature type="transmembrane region" description="Helical" evidence="8">
    <location>
        <begin position="97"/>
        <end position="120"/>
    </location>
</feature>
<dbReference type="GO" id="GO:0006508">
    <property type="term" value="P:proteolysis"/>
    <property type="evidence" value="ECO:0007669"/>
    <property type="project" value="UniProtKB-KW"/>
</dbReference>
<protein>
    <recommendedName>
        <fullName evidence="9">CAAX prenyl protease 2/Lysostaphin resistance protein A-like domain-containing protein</fullName>
    </recommendedName>
</protein>
<feature type="transmembrane region" description="Helical" evidence="8">
    <location>
        <begin position="56"/>
        <end position="76"/>
    </location>
</feature>
<dbReference type="AlphaFoldDB" id="A0A0C5VR99"/>
<feature type="transmembrane region" description="Helical" evidence="8">
    <location>
        <begin position="398"/>
        <end position="416"/>
    </location>
</feature>
<dbReference type="Pfam" id="PF09721">
    <property type="entry name" value="Exosortase_EpsH"/>
    <property type="match status" value="1"/>
</dbReference>
<accession>A0A0C5VR99</accession>
<dbReference type="GO" id="GO:0005886">
    <property type="term" value="C:plasma membrane"/>
    <property type="evidence" value="ECO:0007669"/>
    <property type="project" value="UniProtKB-SubCell"/>
</dbReference>
<keyword evidence="2" id="KW-1003">Cell membrane</keyword>
<evidence type="ECO:0000256" key="4">
    <source>
        <dbReference type="ARBA" id="ARBA00022692"/>
    </source>
</evidence>
<keyword evidence="7 8" id="KW-0472">Membrane</keyword>
<feature type="transmembrane region" description="Helical" evidence="8">
    <location>
        <begin position="132"/>
        <end position="155"/>
    </location>
</feature>
<feature type="transmembrane region" description="Helical" evidence="8">
    <location>
        <begin position="18"/>
        <end position="36"/>
    </location>
</feature>